<keyword evidence="3" id="KW-1185">Reference proteome</keyword>
<dbReference type="EMBL" id="GL871147">
    <property type="protein sequence ID" value="EGC33323.1"/>
    <property type="molecule type" value="Genomic_DNA"/>
</dbReference>
<accession>F0ZRU5</accession>
<dbReference type="KEGG" id="dpp:DICPUDRAFT_154630"/>
<evidence type="ECO:0000313" key="2">
    <source>
        <dbReference type="EMBL" id="EGC33323.1"/>
    </source>
</evidence>
<feature type="chain" id="PRO_5003265359" evidence="1">
    <location>
        <begin position="17"/>
        <end position="322"/>
    </location>
</feature>
<dbReference type="eggNOG" id="ENOG502RINZ">
    <property type="taxonomic scope" value="Eukaryota"/>
</dbReference>
<dbReference type="FunCoup" id="F0ZRU5">
    <property type="interactions" value="138"/>
</dbReference>
<evidence type="ECO:0000313" key="3">
    <source>
        <dbReference type="Proteomes" id="UP000001064"/>
    </source>
</evidence>
<organism evidence="2 3">
    <name type="scientific">Dictyostelium purpureum</name>
    <name type="common">Slime mold</name>
    <dbReference type="NCBI Taxonomy" id="5786"/>
    <lineage>
        <taxon>Eukaryota</taxon>
        <taxon>Amoebozoa</taxon>
        <taxon>Evosea</taxon>
        <taxon>Eumycetozoa</taxon>
        <taxon>Dictyostelia</taxon>
        <taxon>Dictyosteliales</taxon>
        <taxon>Dictyosteliaceae</taxon>
        <taxon>Dictyostelium</taxon>
    </lineage>
</organism>
<dbReference type="OMA" id="IWNIDAN"/>
<dbReference type="Proteomes" id="UP000001064">
    <property type="component" value="Unassembled WGS sequence"/>
</dbReference>
<sequence>MVKALIVSSLVYTANAGVVYGIWNIDANTAGAGLFDLASYQPTTRYQLAGYQHFNTSNQYSTFNEVTREVSFFVRSLTDGYNYLYGLNVDTFTGTPTNIRFDPSKFAVLSLESSQTSNTNDLFLVMATQSTSATNSFIITKINSQTGLYTIYDTIQNYNFASAAYDSRNGVFVVIMTNTTNYVVNTYSVNGVFTGSNIYTIGNVNSNYKPTSLPYNLVYLSDFSAFYMNIDLNGRPEVFQLYAPNKQLYNRAWYQNIPWTVAQANGIGQSFKQIYSNTKVYSGNQYQQYSVNKFNGAQWTYSKLTFLQMINFWGVTTQTEAN</sequence>
<dbReference type="PANTHER" id="PTHR35885:SF1">
    <property type="entry name" value="CARBOHYDRATE BINDING DOMAIN-CONTAINING PROTEIN"/>
    <property type="match status" value="1"/>
</dbReference>
<evidence type="ECO:0000256" key="1">
    <source>
        <dbReference type="SAM" id="SignalP"/>
    </source>
</evidence>
<dbReference type="VEuPathDB" id="AmoebaDB:DICPUDRAFT_154630"/>
<keyword evidence="1" id="KW-0732">Signal</keyword>
<gene>
    <name evidence="2" type="ORF">DICPUDRAFT_154630</name>
</gene>
<dbReference type="InParanoid" id="F0ZRU5"/>
<dbReference type="RefSeq" id="XP_003290139.1">
    <property type="nucleotide sequence ID" value="XM_003290091.1"/>
</dbReference>
<protein>
    <submittedName>
        <fullName evidence="2">Uncharacterized protein</fullName>
    </submittedName>
</protein>
<feature type="signal peptide" evidence="1">
    <location>
        <begin position="1"/>
        <end position="16"/>
    </location>
</feature>
<dbReference type="AlphaFoldDB" id="F0ZRU5"/>
<dbReference type="GeneID" id="10504493"/>
<proteinExistence type="predicted"/>
<reference evidence="3" key="1">
    <citation type="journal article" date="2011" name="Genome Biol.">
        <title>Comparative genomics of the social amoebae Dictyostelium discoideum and Dictyostelium purpureum.</title>
        <authorList>
            <consortium name="US DOE Joint Genome Institute (JGI-PGF)"/>
            <person name="Sucgang R."/>
            <person name="Kuo A."/>
            <person name="Tian X."/>
            <person name="Salerno W."/>
            <person name="Parikh A."/>
            <person name="Feasley C.L."/>
            <person name="Dalin E."/>
            <person name="Tu H."/>
            <person name="Huang E."/>
            <person name="Barry K."/>
            <person name="Lindquist E."/>
            <person name="Shapiro H."/>
            <person name="Bruce D."/>
            <person name="Schmutz J."/>
            <person name="Salamov A."/>
            <person name="Fey P."/>
            <person name="Gaudet P."/>
            <person name="Anjard C."/>
            <person name="Babu M.M."/>
            <person name="Basu S."/>
            <person name="Bushmanova Y."/>
            <person name="van der Wel H."/>
            <person name="Katoh-Kurasawa M."/>
            <person name="Dinh C."/>
            <person name="Coutinho P.M."/>
            <person name="Saito T."/>
            <person name="Elias M."/>
            <person name="Schaap P."/>
            <person name="Kay R.R."/>
            <person name="Henrissat B."/>
            <person name="Eichinger L."/>
            <person name="Rivero F."/>
            <person name="Putnam N.H."/>
            <person name="West C.M."/>
            <person name="Loomis W.F."/>
            <person name="Chisholm R.L."/>
            <person name="Shaulsky G."/>
            <person name="Strassmann J.E."/>
            <person name="Queller D.C."/>
            <person name="Kuspa A."/>
            <person name="Grigoriev I.V."/>
        </authorList>
    </citation>
    <scope>NUCLEOTIDE SEQUENCE [LARGE SCALE GENOMIC DNA]</scope>
    <source>
        <strain evidence="3">QSDP1</strain>
    </source>
</reference>
<dbReference type="PANTHER" id="PTHR35885">
    <property type="entry name" value="CARBOHYDRATE BINDING DOMAIN-CONTAINING PROTEIN-RELATED"/>
    <property type="match status" value="1"/>
</dbReference>
<name>F0ZRU5_DICPU</name>